<evidence type="ECO:0000256" key="2">
    <source>
        <dbReference type="ARBA" id="ARBA00023002"/>
    </source>
</evidence>
<gene>
    <name evidence="3" type="primary">fadH</name>
    <name evidence="3" type="ORF">NZD86_18500</name>
</gene>
<evidence type="ECO:0000313" key="4">
    <source>
        <dbReference type="Proteomes" id="UP001164803"/>
    </source>
</evidence>
<dbReference type="NCBIfam" id="NF005811">
    <property type="entry name" value="PRK07677.1"/>
    <property type="match status" value="1"/>
</dbReference>
<dbReference type="PRINTS" id="PR00081">
    <property type="entry name" value="GDHRDH"/>
</dbReference>
<accession>A0ABY6ZAK5</accession>
<dbReference type="EC" id="1.3.1.34" evidence="3"/>
<dbReference type="InterPro" id="IPR002347">
    <property type="entry name" value="SDR_fam"/>
</dbReference>
<dbReference type="RefSeq" id="WP_268046939.1">
    <property type="nucleotide sequence ID" value="NZ_CP104064.1"/>
</dbReference>
<dbReference type="InterPro" id="IPR045017">
    <property type="entry name" value="DECR2-like"/>
</dbReference>
<keyword evidence="1" id="KW-0521">NADP</keyword>
<name>A0ABY6ZAK5_9BACL</name>
<dbReference type="SUPFAM" id="SSF51735">
    <property type="entry name" value="NAD(P)-binding Rossmann-fold domains"/>
    <property type="match status" value="1"/>
</dbReference>
<sequence length="261" mass="27927">MLPAETFANQTVVITGGGTGLGKAMALELTEQGANIVIASRKKEHLDPVVEQIRSCGGHAVGVPMDVRQSKDARRTLEIAIEAFGGVDHLINNAAGNFICPAEKLSDNGWRAICGIILDGTFYMSRTFGEYWIGSQKKGTITNIVTTGAFTSGPGTVHNASAKAGVIAMTRTLAVEWGQYGIRVNAIAPGPIEGTEAGERLWSTPEAKRRVEKSLPMGQLGKSEDISHAVCYLMSPYSGFINGECLVVDGGRWLNNVRYDQ</sequence>
<protein>
    <submittedName>
        <fullName evidence="3">2,4-dienoyl-CoA reductase</fullName>
        <ecNumber evidence="3">1.3.1.34</ecNumber>
    </submittedName>
</protein>
<keyword evidence="4" id="KW-1185">Reference proteome</keyword>
<dbReference type="InterPro" id="IPR036291">
    <property type="entry name" value="NAD(P)-bd_dom_sf"/>
</dbReference>
<dbReference type="PANTHER" id="PTHR43296">
    <property type="entry name" value="PEROXISOMAL 2,4-DIENOYL-COA REDUCTASE"/>
    <property type="match status" value="1"/>
</dbReference>
<dbReference type="Gene3D" id="3.40.50.720">
    <property type="entry name" value="NAD(P)-binding Rossmann-like Domain"/>
    <property type="match status" value="1"/>
</dbReference>
<evidence type="ECO:0000256" key="1">
    <source>
        <dbReference type="ARBA" id="ARBA00022857"/>
    </source>
</evidence>
<organism evidence="3 4">
    <name type="scientific">Alicyclobacillus dauci</name>
    <dbReference type="NCBI Taxonomy" id="1475485"/>
    <lineage>
        <taxon>Bacteria</taxon>
        <taxon>Bacillati</taxon>
        <taxon>Bacillota</taxon>
        <taxon>Bacilli</taxon>
        <taxon>Bacillales</taxon>
        <taxon>Alicyclobacillaceae</taxon>
        <taxon>Alicyclobacillus</taxon>
    </lineage>
</organism>
<keyword evidence="2 3" id="KW-0560">Oxidoreductase</keyword>
<dbReference type="EMBL" id="CP104064">
    <property type="protein sequence ID" value="WAH39269.1"/>
    <property type="molecule type" value="Genomic_DNA"/>
</dbReference>
<dbReference type="GO" id="GO:0008670">
    <property type="term" value="F:2,4-dienoyl-CoA reductase (NADPH) activity"/>
    <property type="evidence" value="ECO:0007669"/>
    <property type="project" value="UniProtKB-EC"/>
</dbReference>
<reference evidence="3" key="1">
    <citation type="submission" date="2022-08" db="EMBL/GenBank/DDBJ databases">
        <title>Alicyclobacillus dauci DSM2870, complete genome.</title>
        <authorList>
            <person name="Wang Q."/>
            <person name="Cai R."/>
            <person name="Wang Z."/>
        </authorList>
    </citation>
    <scope>NUCLEOTIDE SEQUENCE</scope>
    <source>
        <strain evidence="3">DSM 28700</strain>
    </source>
</reference>
<dbReference type="Proteomes" id="UP001164803">
    <property type="component" value="Chromosome"/>
</dbReference>
<dbReference type="Pfam" id="PF13561">
    <property type="entry name" value="adh_short_C2"/>
    <property type="match status" value="1"/>
</dbReference>
<evidence type="ECO:0000313" key="3">
    <source>
        <dbReference type="EMBL" id="WAH39269.1"/>
    </source>
</evidence>
<dbReference type="CDD" id="cd05369">
    <property type="entry name" value="TER_DECR_SDR_a"/>
    <property type="match status" value="1"/>
</dbReference>
<proteinExistence type="predicted"/>
<dbReference type="PANTHER" id="PTHR43296:SF2">
    <property type="entry name" value="PEROXISOMAL 2,4-DIENOYL-COA REDUCTASE [(3E)-ENOYL-COA-PRODUCING]"/>
    <property type="match status" value="1"/>
</dbReference>
<dbReference type="PRINTS" id="PR00080">
    <property type="entry name" value="SDRFAMILY"/>
</dbReference>